<dbReference type="OrthoDB" id="21458at2759"/>
<comment type="subcellular location">
    <subcellularLocation>
        <location evidence="1">Membrane</location>
    </subcellularLocation>
</comment>
<evidence type="ECO:0000256" key="2">
    <source>
        <dbReference type="ARBA" id="ARBA00010131"/>
    </source>
</evidence>
<feature type="transmembrane region" description="Helical" evidence="7">
    <location>
        <begin position="421"/>
        <end position="444"/>
    </location>
</feature>
<protein>
    <recommendedName>
        <fullName evidence="10">Protein odr-4 homolog</fullName>
    </recommendedName>
</protein>
<dbReference type="Proteomes" id="UP001153712">
    <property type="component" value="Chromosome 8"/>
</dbReference>
<sequence length="445" mass="50137">MVRTILVDDALLQYLHTVANDNIYAVGLILGQSCLSKDYVVHFAKTPPYQSQDDKKSQKTPNKPNSLEDFNEGWLADHARQATRMLPGGMYVLGIFVVSPEDVFSPFNTKIKSLLHSVYSTLNDNEYLFGSPSTDKLIVHQSSKTQRYSSRSYDVLSRNVQNVELKTSPKKWISIRCDFEINELRFLSKNQSDWPLEKHMKAILNDISNVLDSATFLYDGEYKDKDSTLENVSKKKGKSRSDKNVAESGDASKPWQVSVLQNTSSSAALFSEDSVSDCEGNFRLIGKVVSNLWMQPKMTVSEISTAVKEDILRSLFSRLELHWDSLIEGENSEDISSVHEPPRRVLIPLPDSEIALSDYLFPGEGSQETKVSLEELLDIKIKGRLNINDVEGQADIEDYYKGASVSDNEEISLKITTYSNYSMYVIGLIVSLVVLVTAVLFKFFM</sequence>
<keyword evidence="3 7" id="KW-0812">Transmembrane</keyword>
<proteinExistence type="inferred from homology"/>
<dbReference type="GO" id="GO:0012505">
    <property type="term" value="C:endomembrane system"/>
    <property type="evidence" value="ECO:0007669"/>
    <property type="project" value="TreeGrafter"/>
</dbReference>
<dbReference type="InterPro" id="IPR029454">
    <property type="entry name" value="ODR-4-like"/>
</dbReference>
<dbReference type="PANTHER" id="PTHR33966">
    <property type="entry name" value="PROTEIN ODR-4 HOMOLOG"/>
    <property type="match status" value="1"/>
</dbReference>
<evidence type="ECO:0000256" key="5">
    <source>
        <dbReference type="ARBA" id="ARBA00023136"/>
    </source>
</evidence>
<dbReference type="PANTHER" id="PTHR33966:SF1">
    <property type="entry name" value="PROTEIN ODR-4 HOMOLOG"/>
    <property type="match status" value="1"/>
</dbReference>
<dbReference type="Pfam" id="PF14778">
    <property type="entry name" value="ODR4-like"/>
    <property type="match status" value="1"/>
</dbReference>
<comment type="similarity">
    <text evidence="2">Belongs to the ODR-4 family.</text>
</comment>
<evidence type="ECO:0000313" key="8">
    <source>
        <dbReference type="EMBL" id="CAG9864393.1"/>
    </source>
</evidence>
<evidence type="ECO:0000313" key="9">
    <source>
        <dbReference type="Proteomes" id="UP001153712"/>
    </source>
</evidence>
<dbReference type="AlphaFoldDB" id="A0A9N9TXT9"/>
<dbReference type="GO" id="GO:0016020">
    <property type="term" value="C:membrane"/>
    <property type="evidence" value="ECO:0007669"/>
    <property type="project" value="UniProtKB-SubCell"/>
</dbReference>
<reference evidence="8" key="1">
    <citation type="submission" date="2022-01" db="EMBL/GenBank/DDBJ databases">
        <authorList>
            <person name="King R."/>
        </authorList>
    </citation>
    <scope>NUCLEOTIDE SEQUENCE</scope>
</reference>
<evidence type="ECO:0008006" key="10">
    <source>
        <dbReference type="Google" id="ProtNLM"/>
    </source>
</evidence>
<keyword evidence="5 7" id="KW-0472">Membrane</keyword>
<evidence type="ECO:0000256" key="4">
    <source>
        <dbReference type="ARBA" id="ARBA00022989"/>
    </source>
</evidence>
<dbReference type="GO" id="GO:0008104">
    <property type="term" value="P:intracellular protein localization"/>
    <property type="evidence" value="ECO:0007669"/>
    <property type="project" value="TreeGrafter"/>
</dbReference>
<gene>
    <name evidence="8" type="ORF">PHYEVI_LOCUS10649</name>
</gene>
<dbReference type="PROSITE" id="PS51257">
    <property type="entry name" value="PROKAR_LIPOPROTEIN"/>
    <property type="match status" value="1"/>
</dbReference>
<keyword evidence="9" id="KW-1185">Reference proteome</keyword>
<keyword evidence="4 7" id="KW-1133">Transmembrane helix</keyword>
<name>A0A9N9TXT9_PHYSR</name>
<evidence type="ECO:0000256" key="7">
    <source>
        <dbReference type="SAM" id="Phobius"/>
    </source>
</evidence>
<evidence type="ECO:0000256" key="3">
    <source>
        <dbReference type="ARBA" id="ARBA00022692"/>
    </source>
</evidence>
<evidence type="ECO:0000256" key="1">
    <source>
        <dbReference type="ARBA" id="ARBA00004370"/>
    </source>
</evidence>
<feature type="region of interest" description="Disordered" evidence="6">
    <location>
        <begin position="49"/>
        <end position="70"/>
    </location>
</feature>
<dbReference type="EMBL" id="OU900101">
    <property type="protein sequence ID" value="CAG9864393.1"/>
    <property type="molecule type" value="Genomic_DNA"/>
</dbReference>
<evidence type="ECO:0000256" key="6">
    <source>
        <dbReference type="SAM" id="MobiDB-lite"/>
    </source>
</evidence>
<accession>A0A9N9TXT9</accession>
<organism evidence="8 9">
    <name type="scientific">Phyllotreta striolata</name>
    <name type="common">Striped flea beetle</name>
    <name type="synonym">Crioceris striolata</name>
    <dbReference type="NCBI Taxonomy" id="444603"/>
    <lineage>
        <taxon>Eukaryota</taxon>
        <taxon>Metazoa</taxon>
        <taxon>Ecdysozoa</taxon>
        <taxon>Arthropoda</taxon>
        <taxon>Hexapoda</taxon>
        <taxon>Insecta</taxon>
        <taxon>Pterygota</taxon>
        <taxon>Neoptera</taxon>
        <taxon>Endopterygota</taxon>
        <taxon>Coleoptera</taxon>
        <taxon>Polyphaga</taxon>
        <taxon>Cucujiformia</taxon>
        <taxon>Chrysomeloidea</taxon>
        <taxon>Chrysomelidae</taxon>
        <taxon>Galerucinae</taxon>
        <taxon>Alticini</taxon>
        <taxon>Phyllotreta</taxon>
    </lineage>
</organism>